<proteinExistence type="predicted"/>
<feature type="coiled-coil region" evidence="2">
    <location>
        <begin position="40"/>
        <end position="185"/>
    </location>
</feature>
<organism evidence="4 5">
    <name type="scientific">Panagrolaimus davidi</name>
    <dbReference type="NCBI Taxonomy" id="227884"/>
    <lineage>
        <taxon>Eukaryota</taxon>
        <taxon>Metazoa</taxon>
        <taxon>Ecdysozoa</taxon>
        <taxon>Nematoda</taxon>
        <taxon>Chromadorea</taxon>
        <taxon>Rhabditida</taxon>
        <taxon>Tylenchina</taxon>
        <taxon>Panagrolaimomorpha</taxon>
        <taxon>Panagrolaimoidea</taxon>
        <taxon>Panagrolaimidae</taxon>
        <taxon>Panagrolaimus</taxon>
    </lineage>
</organism>
<accession>A0A914PJA9</accession>
<evidence type="ECO:0000256" key="1">
    <source>
        <dbReference type="ARBA" id="ARBA00023054"/>
    </source>
</evidence>
<feature type="coiled-coil region" evidence="2">
    <location>
        <begin position="467"/>
        <end position="576"/>
    </location>
</feature>
<dbReference type="Gene3D" id="1.10.287.1490">
    <property type="match status" value="1"/>
</dbReference>
<dbReference type="AlphaFoldDB" id="A0A914PJA9"/>
<evidence type="ECO:0000256" key="2">
    <source>
        <dbReference type="SAM" id="Coils"/>
    </source>
</evidence>
<dbReference type="PANTHER" id="PTHR32083">
    <property type="entry name" value="CILIA AND FLAGELLA-ASSOCIATED PROTEIN 58-RELATED"/>
    <property type="match status" value="1"/>
</dbReference>
<feature type="compositionally biased region" description="Polar residues" evidence="3">
    <location>
        <begin position="600"/>
        <end position="641"/>
    </location>
</feature>
<reference evidence="5" key="1">
    <citation type="submission" date="2022-11" db="UniProtKB">
        <authorList>
            <consortium name="WormBaseParasite"/>
        </authorList>
    </citation>
    <scope>IDENTIFICATION</scope>
</reference>
<dbReference type="WBParaSite" id="PDA_v2.g17999.t1">
    <property type="protein sequence ID" value="PDA_v2.g17999.t1"/>
    <property type="gene ID" value="PDA_v2.g17999"/>
</dbReference>
<evidence type="ECO:0000313" key="4">
    <source>
        <dbReference type="Proteomes" id="UP000887578"/>
    </source>
</evidence>
<keyword evidence="4" id="KW-1185">Reference proteome</keyword>
<sequence>MPFYNYSNLFQREKFDKVPQSSTSANTTFKTIDEKTEDEMFRMQEELVNVKMEVENYKKAADIAKKEADDFQFVLDEEKRRAKNRIADLQKENFALSDEIEALKAGNGGGDAIGIQQNVNELQEELAQLKDQFTKANNEIDEYKIKFESAQKEADTLQVALNLEKESMNAQLAELQSQKDSEIESLKAAVADSVTKKGELKKLKEKLQIFDVVVKQGYEVEEMCKQLKAKIVVLEKEKATKTAEFDQLKDELEKQTMDIVGLNDQLLKANGEIEQYKTNYETAQKELEAYRDSMDSEIAELKIQKDIEVGQLKNSMNNEKAQLQEELAQLKDQFTKANNEIDEYKIKFKSAQKEADTLQVALNLEKESMNAQLAELGSQKDSEIESLKAAMADSVAMKDELRELKEKLETFDAVVKEHCEVEEMCKQLKAKIGVLEKEKATKTAVFYQLQDELEKQKTDIVGFNDRLLKANGEIEQYKTNYETAQKELEAYRGSMDSEIAELKKQKDIEIDQLKNSLNIEKTQLQEELAQLNDQLTKANVDKEKLNKKVDKLYDDLDDADNERKELSETIFKLQSKLAKYGESGDEIRSVINMAEVVSPNNRAASPDTSFKSVTEEPQPTSSSSNSLKGDNENDVTPSKSKGTPKRKQSFGSKIASPFRRAKKDQSQSNVSKKEENPNTTCTTQ</sequence>
<evidence type="ECO:0000313" key="5">
    <source>
        <dbReference type="WBParaSite" id="PDA_v2.g17999.t1"/>
    </source>
</evidence>
<dbReference type="Proteomes" id="UP000887578">
    <property type="component" value="Unplaced"/>
</dbReference>
<name>A0A914PJA9_9BILA</name>
<feature type="region of interest" description="Disordered" evidence="3">
    <location>
        <begin position="600"/>
        <end position="684"/>
    </location>
</feature>
<feature type="coiled-coil region" evidence="2">
    <location>
        <begin position="224"/>
        <end position="361"/>
    </location>
</feature>
<protein>
    <submittedName>
        <fullName evidence="5">Uncharacterized protein</fullName>
    </submittedName>
</protein>
<evidence type="ECO:0000256" key="3">
    <source>
        <dbReference type="SAM" id="MobiDB-lite"/>
    </source>
</evidence>
<keyword evidence="1 2" id="KW-0175">Coiled coil</keyword>